<keyword evidence="1" id="KW-0472">Membrane</keyword>
<proteinExistence type="predicted"/>
<feature type="transmembrane region" description="Helical" evidence="1">
    <location>
        <begin position="55"/>
        <end position="80"/>
    </location>
</feature>
<keyword evidence="1" id="KW-0812">Transmembrane</keyword>
<protein>
    <submittedName>
        <fullName evidence="2">Uncharacterized protein</fullName>
    </submittedName>
</protein>
<feature type="transmembrane region" description="Helical" evidence="1">
    <location>
        <begin position="86"/>
        <end position="110"/>
    </location>
</feature>
<name>A0AA38F8X0_TAXCH</name>
<dbReference type="PANTHER" id="PTHR34781">
    <property type="entry name" value="TRANSMEMBRANE PROTEIN"/>
    <property type="match status" value="1"/>
</dbReference>
<evidence type="ECO:0000313" key="3">
    <source>
        <dbReference type="Proteomes" id="UP000824469"/>
    </source>
</evidence>
<evidence type="ECO:0000313" key="2">
    <source>
        <dbReference type="EMBL" id="KAH9296889.1"/>
    </source>
</evidence>
<dbReference type="EMBL" id="JAHRHJ020000010">
    <property type="protein sequence ID" value="KAH9296889.1"/>
    <property type="molecule type" value="Genomic_DNA"/>
</dbReference>
<comment type="caution">
    <text evidence="2">The sequence shown here is derived from an EMBL/GenBank/DDBJ whole genome shotgun (WGS) entry which is preliminary data.</text>
</comment>
<organism evidence="2 3">
    <name type="scientific">Taxus chinensis</name>
    <name type="common">Chinese yew</name>
    <name type="synonym">Taxus wallichiana var. chinensis</name>
    <dbReference type="NCBI Taxonomy" id="29808"/>
    <lineage>
        <taxon>Eukaryota</taxon>
        <taxon>Viridiplantae</taxon>
        <taxon>Streptophyta</taxon>
        <taxon>Embryophyta</taxon>
        <taxon>Tracheophyta</taxon>
        <taxon>Spermatophyta</taxon>
        <taxon>Pinopsida</taxon>
        <taxon>Pinidae</taxon>
        <taxon>Conifers II</taxon>
        <taxon>Cupressales</taxon>
        <taxon>Taxaceae</taxon>
        <taxon>Taxus</taxon>
    </lineage>
</organism>
<evidence type="ECO:0000256" key="1">
    <source>
        <dbReference type="SAM" id="Phobius"/>
    </source>
</evidence>
<keyword evidence="1" id="KW-1133">Transmembrane helix</keyword>
<gene>
    <name evidence="2" type="ORF">KI387_028571</name>
</gene>
<dbReference type="OMA" id="HENEEDC"/>
<reference evidence="2 3" key="1">
    <citation type="journal article" date="2021" name="Nat. Plants">
        <title>The Taxus genome provides insights into paclitaxel biosynthesis.</title>
        <authorList>
            <person name="Xiong X."/>
            <person name="Gou J."/>
            <person name="Liao Q."/>
            <person name="Li Y."/>
            <person name="Zhou Q."/>
            <person name="Bi G."/>
            <person name="Li C."/>
            <person name="Du R."/>
            <person name="Wang X."/>
            <person name="Sun T."/>
            <person name="Guo L."/>
            <person name="Liang H."/>
            <person name="Lu P."/>
            <person name="Wu Y."/>
            <person name="Zhang Z."/>
            <person name="Ro D.K."/>
            <person name="Shang Y."/>
            <person name="Huang S."/>
            <person name="Yan J."/>
        </authorList>
    </citation>
    <scope>NUCLEOTIDE SEQUENCE [LARGE SCALE GENOMIC DNA]</scope>
    <source>
        <strain evidence="2">Ta-2019</strain>
    </source>
</reference>
<dbReference type="AlphaFoldDB" id="A0AA38F8X0"/>
<sequence length="175" mass="19059">MLHDSAAPLSVRGQSQADQVFRQLCSLFYCILESPVMESGSLGHGRVGRGRMTPAGFASLLFGIASALMLIGSTAFMIGIMMMPLVAMLAMVFSFIGIFVNVASPAMWSWSRNGGLDKKNRKDDCRHFQDGTANSPARILFVPSDIDECCGSSELDLNPWFPTAERPVHSKWPVA</sequence>
<keyword evidence="3" id="KW-1185">Reference proteome</keyword>
<dbReference type="Proteomes" id="UP000824469">
    <property type="component" value="Unassembled WGS sequence"/>
</dbReference>
<dbReference type="PANTHER" id="PTHR34781:SF2">
    <property type="entry name" value="TRANSMEMBRANE PROTEIN"/>
    <property type="match status" value="1"/>
</dbReference>
<accession>A0AA38F8X0</accession>